<evidence type="ECO:0000313" key="2">
    <source>
        <dbReference type="Proteomes" id="UP000016843"/>
    </source>
</evidence>
<dbReference type="AlphaFoldDB" id="U5BV03"/>
<dbReference type="Proteomes" id="UP000016843">
    <property type="component" value="Unassembled WGS sequence"/>
</dbReference>
<name>U5BV03_9BACT</name>
<dbReference type="EMBL" id="AWXR01000043">
    <property type="protein sequence ID" value="ERM81718.1"/>
    <property type="molecule type" value="Genomic_DNA"/>
</dbReference>
<reference evidence="1 2" key="1">
    <citation type="journal article" date="2013" name="Genome Announc.">
        <title>Draft Genome Sequence of the Psychrophilic and Alkaliphilic Rhodonellum psychrophilum Strain GCM71T.</title>
        <authorList>
            <person name="Hauptmann A.L."/>
            <person name="Glaring M.A."/>
            <person name="Hallin P.F."/>
            <person name="Prieme A."/>
            <person name="Stougaard P."/>
        </authorList>
    </citation>
    <scope>NUCLEOTIDE SEQUENCE [LARGE SCALE GENOMIC DNA]</scope>
    <source>
        <strain evidence="1 2">GCM71</strain>
    </source>
</reference>
<sequence>MKNNILIPFGAVEEVIFFLTFEDLKKNESLAYPKYFGSSTRNKAFASGGYSFACSKEKSDTD</sequence>
<keyword evidence="2" id="KW-1185">Reference proteome</keyword>
<evidence type="ECO:0000313" key="1">
    <source>
        <dbReference type="EMBL" id="ERM81718.1"/>
    </source>
</evidence>
<accession>U5BV03</accession>
<organism evidence="1 2">
    <name type="scientific">Rhodonellum psychrophilum GCM71 = DSM 17998</name>
    <dbReference type="NCBI Taxonomy" id="1123057"/>
    <lineage>
        <taxon>Bacteria</taxon>
        <taxon>Pseudomonadati</taxon>
        <taxon>Bacteroidota</taxon>
        <taxon>Cytophagia</taxon>
        <taxon>Cytophagales</taxon>
        <taxon>Cytophagaceae</taxon>
        <taxon>Rhodonellum</taxon>
    </lineage>
</organism>
<comment type="caution">
    <text evidence="1">The sequence shown here is derived from an EMBL/GenBank/DDBJ whole genome shotgun (WGS) entry which is preliminary data.</text>
</comment>
<protein>
    <submittedName>
        <fullName evidence="1">Uncharacterized protein</fullName>
    </submittedName>
</protein>
<gene>
    <name evidence="1" type="ORF">P872_19670</name>
</gene>
<proteinExistence type="predicted"/>